<dbReference type="Gene3D" id="3.40.50.12780">
    <property type="entry name" value="N-terminal domain of ligase-like"/>
    <property type="match status" value="1"/>
</dbReference>
<dbReference type="Pfam" id="PF00501">
    <property type="entry name" value="AMP-binding"/>
    <property type="match status" value="1"/>
</dbReference>
<evidence type="ECO:0000313" key="2">
    <source>
        <dbReference type="EMBL" id="MFC3614823.1"/>
    </source>
</evidence>
<reference evidence="3" key="1">
    <citation type="journal article" date="2019" name="Int. J. Syst. Evol. Microbiol.">
        <title>The Global Catalogue of Microorganisms (GCM) 10K type strain sequencing project: providing services to taxonomists for standard genome sequencing and annotation.</title>
        <authorList>
            <consortium name="The Broad Institute Genomics Platform"/>
            <consortium name="The Broad Institute Genome Sequencing Center for Infectious Disease"/>
            <person name="Wu L."/>
            <person name="Ma J."/>
        </authorList>
    </citation>
    <scope>NUCLEOTIDE SEQUENCE [LARGE SCALE GENOMIC DNA]</scope>
    <source>
        <strain evidence="3">KCTC 42911</strain>
    </source>
</reference>
<protein>
    <submittedName>
        <fullName evidence="2">AMP-binding protein</fullName>
    </submittedName>
</protein>
<dbReference type="InterPro" id="IPR042099">
    <property type="entry name" value="ANL_N_sf"/>
</dbReference>
<keyword evidence="3" id="KW-1185">Reference proteome</keyword>
<dbReference type="SUPFAM" id="SSF56801">
    <property type="entry name" value="Acetyl-CoA synthetase-like"/>
    <property type="match status" value="1"/>
</dbReference>
<evidence type="ECO:0000259" key="1">
    <source>
        <dbReference type="Pfam" id="PF00501"/>
    </source>
</evidence>
<gene>
    <name evidence="2" type="ORF">ACFORG_13710</name>
</gene>
<evidence type="ECO:0000313" key="3">
    <source>
        <dbReference type="Proteomes" id="UP001595629"/>
    </source>
</evidence>
<comment type="caution">
    <text evidence="2">The sequence shown here is derived from an EMBL/GenBank/DDBJ whole genome shotgun (WGS) entry which is preliminary data.</text>
</comment>
<sequence>MIETAPTIPMALAERVRMTPGAVAYRDATIGSAWRDISWSELAQRVTRRRAALAMAKLKPGDRVAIFLSNGIEWVITDLAAMAQGLVTVPLYVRDSALRNGRSTPMERA</sequence>
<dbReference type="InterPro" id="IPR000873">
    <property type="entry name" value="AMP-dep_synth/lig_dom"/>
</dbReference>
<accession>A0ABV7THX1</accession>
<feature type="domain" description="AMP-dependent synthetase/ligase" evidence="1">
    <location>
        <begin position="13"/>
        <end position="94"/>
    </location>
</feature>
<name>A0ABV7THX1_9RHOB</name>
<proteinExistence type="predicted"/>
<organism evidence="2 3">
    <name type="scientific">Lutimaribacter marinistellae</name>
    <dbReference type="NCBI Taxonomy" id="1820329"/>
    <lineage>
        <taxon>Bacteria</taxon>
        <taxon>Pseudomonadati</taxon>
        <taxon>Pseudomonadota</taxon>
        <taxon>Alphaproteobacteria</taxon>
        <taxon>Rhodobacterales</taxon>
        <taxon>Roseobacteraceae</taxon>
        <taxon>Lutimaribacter</taxon>
    </lineage>
</organism>
<dbReference type="Proteomes" id="UP001595629">
    <property type="component" value="Unassembled WGS sequence"/>
</dbReference>
<dbReference type="EMBL" id="JBHRXI010000015">
    <property type="protein sequence ID" value="MFC3614823.1"/>
    <property type="molecule type" value="Genomic_DNA"/>
</dbReference>
<dbReference type="RefSeq" id="WP_386736102.1">
    <property type="nucleotide sequence ID" value="NZ_JBHRXI010000015.1"/>
</dbReference>